<gene>
    <name evidence="1" type="ORF">BDR25DRAFT_283183</name>
</gene>
<reference evidence="1" key="1">
    <citation type="journal article" date="2020" name="Stud. Mycol.">
        <title>101 Dothideomycetes genomes: a test case for predicting lifestyles and emergence of pathogens.</title>
        <authorList>
            <person name="Haridas S."/>
            <person name="Albert R."/>
            <person name="Binder M."/>
            <person name="Bloem J."/>
            <person name="Labutti K."/>
            <person name="Salamov A."/>
            <person name="Andreopoulos B."/>
            <person name="Baker S."/>
            <person name="Barry K."/>
            <person name="Bills G."/>
            <person name="Bluhm B."/>
            <person name="Cannon C."/>
            <person name="Castanera R."/>
            <person name="Culley D."/>
            <person name="Daum C."/>
            <person name="Ezra D."/>
            <person name="Gonzalez J."/>
            <person name="Henrissat B."/>
            <person name="Kuo A."/>
            <person name="Liang C."/>
            <person name="Lipzen A."/>
            <person name="Lutzoni F."/>
            <person name="Magnuson J."/>
            <person name="Mondo S."/>
            <person name="Nolan M."/>
            <person name="Ohm R."/>
            <person name="Pangilinan J."/>
            <person name="Park H.-J."/>
            <person name="Ramirez L."/>
            <person name="Alfaro M."/>
            <person name="Sun H."/>
            <person name="Tritt A."/>
            <person name="Yoshinaga Y."/>
            <person name="Zwiers L.-H."/>
            <person name="Turgeon B."/>
            <person name="Goodwin S."/>
            <person name="Spatafora J."/>
            <person name="Crous P."/>
            <person name="Grigoriev I."/>
        </authorList>
    </citation>
    <scope>NUCLEOTIDE SEQUENCE</scope>
    <source>
        <strain evidence="1">ATCC 200398</strain>
    </source>
</reference>
<comment type="caution">
    <text evidence="1">The sequence shown here is derived from an EMBL/GenBank/DDBJ whole genome shotgun (WGS) entry which is preliminary data.</text>
</comment>
<sequence length="1639" mass="178559">MHPEIENDISYALLLELLAYQFAMPVRWIETQQVLFGQENIDRLIEIGPTNTLAAMAKKTLASQYSIADAVRSRKREVLCHQTDAAKIFEETNNAVTEVVLPKATEMPTAEKSASKGAVPSQSQQPDAPVAAPRQTIVPAAPMLEIPDVPISAGDILTAIISSKLKKPCHEINGAHTIKTLTGGRSTLENELIGDLGAEFPTSLPDRSEDIPLADLSVTLQSPDSSTLGKVSSSLLAHFFAARMPPGYTQKRARAHMQTMWNLPPGHQSMVLLRAASYSSGGGQQQQKRLVSDSEAQALFDDTVRKYFAERGLDFVVVDAAHRDQKQGGSSDNNNVQHVQQLHHNEDGQTAANGNRDGKSGRNAEQATALHLMRAERDALGAELAALTAELGDAFVGGVRPVFSARKVRRFTSSWNWAVQDLFEAVQGKASRGGGADVEAYVDDSATAVAARCEMIARRGDERLEKIVDFLVSKTKDDKATMEILEKVRELMREARVEGVSALPFAGACLRDTKPRTLVDQRGKFVFEEAPRTEEDVSLPRVQLKERTSAQQWQTDDNLSNIFDHVLHETCHSCPSFKEKTVLLTGAGTRSIGFELLKLLLTAGARVVVTTSHYSPSALRAYRDAYTQHGASGSELVVVPFNQGSQQDIESLVSFIFDASDGGLGWDVDHIVPFAAVPEAGHEVDGIDAKSELAHRIMLVNVVRLLGVVKKHKESRRVLCRPAQVLLPLSPNHGAFGGDGLYAESKIGLEPLFDKWYSETWAPYLTLCGASIGWTRGTGLMAGNDTLAGGIEALGVRTFTQCEIATLLLVLINAPLAQECEDRPIFADLTGGLDAVPNLKETLRSIRGVLDSERSLKEAMVREAEDEKGYETASDPLPVLRPQPNLRLPFPSLPDWDKDIEPLHKDLNGMVDLDSVVVITGFAELGPWGNARTRWEMESQGELSIEGCIEMAWLMGLIKNHDGPLDGQEYHGWVDTKTGKPVHPADMKDRYERHILENSGIRFLPEEPGKGHSLIQEMVIEEDLPPLSVPRDIAEQLRREHGHKIDVYDEDEGGSEEVLVQFRKGASLLVPKALGAVRRVAGQLPQGWDPRTYGIPEDIVSQVDPVTLYTLISTCEALLGAGITDPFELYKYIHLSEIGNMLGSGLGGVSSLKKMFLDRKMDKPVQSDVMAESFINTTPAWVNMLLLSSSGPIRTSVGACATSIESLETGVETIVSGKAKMCLVGGFDDLTDEVSAEFANMRATVDAENEVEKGRIPAEMSRPTTTTRNGFVESAGSGVQVITSARLALDMGLPIYGIVALASTASDSISRSVPAPGKGILTTAAEAPSRYPSPLLDIHYRCRRLALRKREIENSANLEIDMMNQELNSSSIDAAEAERLRERKDYIAHEAQQLTRAAQRIFGNAFWQQGQSNISPLRGALAVWGLTVDDIGVVSLHGTSTRLNDINEPQVLQAQLTHLGRAPGNVVPAVCQKSLTGHSKGAAGAWMLNGALQMLNSGLIPGNRNIDDVDAALRHDAALLTFPNRTLCRAAINAFSVTSFGFGQKGAQAVGVHARFLFATLTQAEFEAYARRVTERKNTAQSFFSRAVATNALFVAKTSAPYLKKQTERILLDPSARAVGNGLNGHEYFYEDDLVDRLA</sequence>
<organism evidence="1 2">
    <name type="scientific">Lindgomyces ingoldianus</name>
    <dbReference type="NCBI Taxonomy" id="673940"/>
    <lineage>
        <taxon>Eukaryota</taxon>
        <taxon>Fungi</taxon>
        <taxon>Dikarya</taxon>
        <taxon>Ascomycota</taxon>
        <taxon>Pezizomycotina</taxon>
        <taxon>Dothideomycetes</taxon>
        <taxon>Pleosporomycetidae</taxon>
        <taxon>Pleosporales</taxon>
        <taxon>Lindgomycetaceae</taxon>
        <taxon>Lindgomyces</taxon>
    </lineage>
</organism>
<dbReference type="EMBL" id="MU003501">
    <property type="protein sequence ID" value="KAF2472678.1"/>
    <property type="molecule type" value="Genomic_DNA"/>
</dbReference>
<evidence type="ECO:0000313" key="1">
    <source>
        <dbReference type="EMBL" id="KAF2472678.1"/>
    </source>
</evidence>
<protein>
    <submittedName>
        <fullName evidence="1">3-oxoacyl-synthase</fullName>
    </submittedName>
</protein>
<evidence type="ECO:0000313" key="2">
    <source>
        <dbReference type="Proteomes" id="UP000799755"/>
    </source>
</evidence>
<dbReference type="Proteomes" id="UP000799755">
    <property type="component" value="Unassembled WGS sequence"/>
</dbReference>
<name>A0ACB6R0A2_9PLEO</name>
<proteinExistence type="predicted"/>
<keyword evidence="2" id="KW-1185">Reference proteome</keyword>
<accession>A0ACB6R0A2</accession>